<dbReference type="InterPro" id="IPR025161">
    <property type="entry name" value="IS402-like_dom"/>
</dbReference>
<dbReference type="EMBL" id="JRTT01000041">
    <property type="protein sequence ID" value="KHD74560.1"/>
    <property type="molecule type" value="Genomic_DNA"/>
</dbReference>
<comment type="caution">
    <text evidence="3">The sequence shown here is derived from an EMBL/GenBank/DDBJ whole genome shotgun (WGS) entry which is preliminary data.</text>
</comment>
<dbReference type="InterPro" id="IPR002559">
    <property type="entry name" value="Transposase_11"/>
</dbReference>
<protein>
    <submittedName>
        <fullName evidence="3">Uncharacterized protein</fullName>
    </submittedName>
</protein>
<evidence type="ECO:0000313" key="4">
    <source>
        <dbReference type="Proteomes" id="UP000054537"/>
    </source>
</evidence>
<reference evidence="3 4" key="1">
    <citation type="submission" date="2014-10" db="EMBL/GenBank/DDBJ databases">
        <title>Draft genome sequence of Actinoplanes utahensis NRRL 12052.</title>
        <authorList>
            <person name="Velasco-Bucheli B."/>
            <person name="del Cerro C."/>
            <person name="Hormigo D."/>
            <person name="Garcia J.L."/>
            <person name="Acebal C."/>
            <person name="Arroyo M."/>
            <person name="de la Mata I."/>
        </authorList>
    </citation>
    <scope>NUCLEOTIDE SEQUENCE [LARGE SCALE GENOMIC DNA]</scope>
    <source>
        <strain evidence="3 4">NRRL 12052</strain>
    </source>
</reference>
<dbReference type="eggNOG" id="COG3293">
    <property type="taxonomic scope" value="Bacteria"/>
</dbReference>
<feature type="domain" description="Transposase IS4-like" evidence="1">
    <location>
        <begin position="105"/>
        <end position="234"/>
    </location>
</feature>
<dbReference type="NCBIfam" id="NF033580">
    <property type="entry name" value="transpos_IS5_3"/>
    <property type="match status" value="1"/>
</dbReference>
<evidence type="ECO:0000259" key="1">
    <source>
        <dbReference type="Pfam" id="PF01609"/>
    </source>
</evidence>
<sequence>MSARKPYPSDVTDEQWALIGPFLDAWRAKRVSVAGRQGEQDLREIVNAILYQSRTGCQWAYLPHDLPQKPVTFYYFALWRDDGTDAAIHDLLRCQAREKAGRREDPSAVAIDTQSIRAANHVPAATTGKDAGKKVPGRERGLAVDALGLIIAVVVTAASVTDNAIGIELLDQVAQHTPTVTVAWVDAGFKQDVGVYGAVTGIDVQVVKRSDTKPGFVPVKKRWIVEQVYGTLMLHRRLVREYESKPASSVSRTLWASMANMVRRLTGTSTPTWRNA</sequence>
<dbReference type="GO" id="GO:0004803">
    <property type="term" value="F:transposase activity"/>
    <property type="evidence" value="ECO:0007669"/>
    <property type="project" value="InterPro"/>
</dbReference>
<organism evidence="3 4">
    <name type="scientific">Actinoplanes utahensis</name>
    <dbReference type="NCBI Taxonomy" id="1869"/>
    <lineage>
        <taxon>Bacteria</taxon>
        <taxon>Bacillati</taxon>
        <taxon>Actinomycetota</taxon>
        <taxon>Actinomycetes</taxon>
        <taxon>Micromonosporales</taxon>
        <taxon>Micromonosporaceae</taxon>
        <taxon>Actinoplanes</taxon>
    </lineage>
</organism>
<dbReference type="Pfam" id="PF01609">
    <property type="entry name" value="DDE_Tnp_1"/>
    <property type="match status" value="1"/>
</dbReference>
<evidence type="ECO:0000313" key="3">
    <source>
        <dbReference type="EMBL" id="KHD74560.1"/>
    </source>
</evidence>
<dbReference type="AlphaFoldDB" id="A0A0A6UET1"/>
<accession>A0A0A6UET1</accession>
<evidence type="ECO:0000259" key="2">
    <source>
        <dbReference type="Pfam" id="PF13340"/>
    </source>
</evidence>
<dbReference type="STRING" id="1869.MB27_28005"/>
<dbReference type="PANTHER" id="PTHR30007">
    <property type="entry name" value="PHP DOMAIN PROTEIN"/>
    <property type="match status" value="1"/>
</dbReference>
<dbReference type="PANTHER" id="PTHR30007:SF0">
    <property type="entry name" value="TRANSPOSASE"/>
    <property type="match status" value="1"/>
</dbReference>
<dbReference type="Proteomes" id="UP000054537">
    <property type="component" value="Unassembled WGS sequence"/>
</dbReference>
<keyword evidence="4" id="KW-1185">Reference proteome</keyword>
<dbReference type="GO" id="GO:0003677">
    <property type="term" value="F:DNA binding"/>
    <property type="evidence" value="ECO:0007669"/>
    <property type="project" value="InterPro"/>
</dbReference>
<gene>
    <name evidence="3" type="ORF">MB27_28005</name>
</gene>
<dbReference type="OrthoDB" id="3335835at2"/>
<dbReference type="GO" id="GO:0006313">
    <property type="term" value="P:DNA transposition"/>
    <property type="evidence" value="ECO:0007669"/>
    <property type="project" value="InterPro"/>
</dbReference>
<proteinExistence type="predicted"/>
<feature type="domain" description="Insertion element IS402-like" evidence="2">
    <location>
        <begin position="11"/>
        <end position="89"/>
    </location>
</feature>
<dbReference type="Pfam" id="PF13340">
    <property type="entry name" value="DUF4096"/>
    <property type="match status" value="1"/>
</dbReference>
<name>A0A0A6UET1_ACTUT</name>
<dbReference type="RefSeq" id="WP_043529242.1">
    <property type="nucleotide sequence ID" value="NZ_BAABKU010000046.1"/>
</dbReference>